<sequence>MGLIGTTSAAGDGRLGATGGKGRHEDRWDAVVIGAGFAGLVCAAYLAAAGRRVLVVEQHDVGGGNGHVFRRRRAYEFDVGVHYLGDCGPDGVLPRILGGLGLGKRIEFRQMDPDGFDRIVLPSLTVDVPTRWSRYEERLLHAFPDEARQISTFVDTCTTSAARIRAHVLGERAAAAPAGQRAGEAWHRRSLTELFDHCGLSPRARTVLAAQAGNYGSGPQHTPVGTHAAMMDHFLRGAYYPVGGGQHLVASIIEVIESHGGELRTRCRAERIVVDRGRAVGVRLGDGSEVRAPVVVSNADYRRTVLELIGPDAGLPARVVRNAEEAVMRLPFAVLYVGLNRPLSDRRNANMWWFAGEDIEAAYAELHRGQLDEVPFVFLSFASIKDERCCPPGHSNFQVMTLCPPDYAYWGVGAGPATGNRYRREPRYRDRKERLMSSMLRAAEAALGPFQDAVTHLELATPLTHERYLLSTGGTPYGMTDHRPGIRTAVGGLYVVGQNTQYGVGVGPVAVSGIACAAEILERPLLSEVSRGAVLADTDLMPHRPPAWDALAVSRGRARRAAPGLARLGR</sequence>
<keyword evidence="6" id="KW-1133">Transmembrane helix</keyword>
<dbReference type="Gene3D" id="3.50.50.60">
    <property type="entry name" value="FAD/NAD(P)-binding domain"/>
    <property type="match status" value="2"/>
</dbReference>
<dbReference type="InterPro" id="IPR002937">
    <property type="entry name" value="Amino_oxidase"/>
</dbReference>
<keyword evidence="6" id="KW-0812">Transmembrane</keyword>
<dbReference type="SUPFAM" id="SSF51905">
    <property type="entry name" value="FAD/NAD(P)-binding domain"/>
    <property type="match status" value="1"/>
</dbReference>
<keyword evidence="4" id="KW-0521">NADP</keyword>
<reference evidence="8 9" key="1">
    <citation type="submission" date="2020-03" db="EMBL/GenBank/DDBJ databases">
        <title>WGS of the type strain of Planosporangium spp.</title>
        <authorList>
            <person name="Thawai C."/>
        </authorList>
    </citation>
    <scope>NUCLEOTIDE SEQUENCE [LARGE SCALE GENOMIC DNA]</scope>
    <source>
        <strain evidence="8 9">TBRC 5610</strain>
    </source>
</reference>
<evidence type="ECO:0000259" key="7">
    <source>
        <dbReference type="Pfam" id="PF01593"/>
    </source>
</evidence>
<dbReference type="InterPro" id="IPR036188">
    <property type="entry name" value="FAD/NAD-bd_sf"/>
</dbReference>
<keyword evidence="2" id="KW-0732">Signal</keyword>
<proteinExistence type="predicted"/>
<evidence type="ECO:0000256" key="3">
    <source>
        <dbReference type="ARBA" id="ARBA00022827"/>
    </source>
</evidence>
<dbReference type="PANTHER" id="PTHR46091:SF3">
    <property type="entry name" value="AMINE OXIDASE DOMAIN-CONTAINING PROTEIN"/>
    <property type="match status" value="1"/>
</dbReference>
<evidence type="ECO:0000256" key="4">
    <source>
        <dbReference type="ARBA" id="ARBA00022857"/>
    </source>
</evidence>
<protein>
    <submittedName>
        <fullName evidence="8">NAD(P)/FAD-dependent oxidoreductase</fullName>
    </submittedName>
</protein>
<keyword evidence="3" id="KW-0274">FAD</keyword>
<dbReference type="Pfam" id="PF01593">
    <property type="entry name" value="Amino_oxidase"/>
    <property type="match status" value="1"/>
</dbReference>
<keyword evidence="6" id="KW-0472">Membrane</keyword>
<evidence type="ECO:0000256" key="6">
    <source>
        <dbReference type="SAM" id="Phobius"/>
    </source>
</evidence>
<keyword evidence="9" id="KW-1185">Reference proteome</keyword>
<organism evidence="8 9">
    <name type="scientific">Planosporangium thailandense</name>
    <dbReference type="NCBI Taxonomy" id="765197"/>
    <lineage>
        <taxon>Bacteria</taxon>
        <taxon>Bacillati</taxon>
        <taxon>Actinomycetota</taxon>
        <taxon>Actinomycetes</taxon>
        <taxon>Micromonosporales</taxon>
        <taxon>Micromonosporaceae</taxon>
        <taxon>Planosporangium</taxon>
    </lineage>
</organism>
<gene>
    <name evidence="8" type="ORF">HC031_13180</name>
</gene>
<accession>A0ABX0XZN8</accession>
<evidence type="ECO:0000313" key="9">
    <source>
        <dbReference type="Proteomes" id="UP000722989"/>
    </source>
</evidence>
<evidence type="ECO:0000256" key="2">
    <source>
        <dbReference type="ARBA" id="ARBA00022729"/>
    </source>
</evidence>
<comment type="caution">
    <text evidence="8">The sequence shown here is derived from an EMBL/GenBank/DDBJ whole genome shotgun (WGS) entry which is preliminary data.</text>
</comment>
<dbReference type="InterPro" id="IPR052206">
    <property type="entry name" value="Retinol_saturase"/>
</dbReference>
<evidence type="ECO:0000313" key="8">
    <source>
        <dbReference type="EMBL" id="NJC70658.1"/>
    </source>
</evidence>
<keyword evidence="1" id="KW-0285">Flavoprotein</keyword>
<evidence type="ECO:0000256" key="1">
    <source>
        <dbReference type="ARBA" id="ARBA00022630"/>
    </source>
</evidence>
<feature type="domain" description="Amine oxidase" evidence="7">
    <location>
        <begin position="37"/>
        <end position="521"/>
    </location>
</feature>
<feature type="transmembrane region" description="Helical" evidence="6">
    <location>
        <begin position="30"/>
        <end position="48"/>
    </location>
</feature>
<evidence type="ECO:0000256" key="5">
    <source>
        <dbReference type="ARBA" id="ARBA00023027"/>
    </source>
</evidence>
<dbReference type="Proteomes" id="UP000722989">
    <property type="component" value="Unassembled WGS sequence"/>
</dbReference>
<dbReference type="PANTHER" id="PTHR46091">
    <property type="entry name" value="BLR7054 PROTEIN"/>
    <property type="match status" value="1"/>
</dbReference>
<dbReference type="EMBL" id="JAATVY010000007">
    <property type="protein sequence ID" value="NJC70658.1"/>
    <property type="molecule type" value="Genomic_DNA"/>
</dbReference>
<keyword evidence="5" id="KW-0520">NAD</keyword>
<name>A0ABX0XZN8_9ACTN</name>